<dbReference type="InterPro" id="IPR036396">
    <property type="entry name" value="Cyt_P450_sf"/>
</dbReference>
<dbReference type="Proteomes" id="UP000326396">
    <property type="component" value="Linkage Group LG13"/>
</dbReference>
<dbReference type="Pfam" id="PF00067">
    <property type="entry name" value="p450"/>
    <property type="match status" value="1"/>
</dbReference>
<dbReference type="GO" id="GO:0004497">
    <property type="term" value="F:monooxygenase activity"/>
    <property type="evidence" value="ECO:0007669"/>
    <property type="project" value="UniProtKB-KW"/>
</dbReference>
<dbReference type="AlphaFoldDB" id="A0A5N6PDW5"/>
<evidence type="ECO:0000256" key="5">
    <source>
        <dbReference type="ARBA" id="ARBA00023033"/>
    </source>
</evidence>
<keyword evidence="4" id="KW-0408">Iron</keyword>
<name>A0A5N6PDW5_9ASTR</name>
<feature type="region of interest" description="Disordered" evidence="6">
    <location>
        <begin position="1"/>
        <end position="47"/>
    </location>
</feature>
<dbReference type="SUPFAM" id="SSF48264">
    <property type="entry name" value="Cytochrome P450"/>
    <property type="match status" value="1"/>
</dbReference>
<evidence type="ECO:0008006" key="9">
    <source>
        <dbReference type="Google" id="ProtNLM"/>
    </source>
</evidence>
<evidence type="ECO:0000313" key="8">
    <source>
        <dbReference type="Proteomes" id="UP000326396"/>
    </source>
</evidence>
<evidence type="ECO:0000256" key="2">
    <source>
        <dbReference type="ARBA" id="ARBA00022617"/>
    </source>
</evidence>
<dbReference type="GO" id="GO:0051762">
    <property type="term" value="P:sesquiterpene biosynthetic process"/>
    <property type="evidence" value="ECO:0007669"/>
    <property type="project" value="UniProtKB-ARBA"/>
</dbReference>
<dbReference type="GO" id="GO:0020037">
    <property type="term" value="F:heme binding"/>
    <property type="evidence" value="ECO:0007669"/>
    <property type="project" value="InterPro"/>
</dbReference>
<evidence type="ECO:0000256" key="3">
    <source>
        <dbReference type="ARBA" id="ARBA00022723"/>
    </source>
</evidence>
<dbReference type="GO" id="GO:0016705">
    <property type="term" value="F:oxidoreductase activity, acting on paired donors, with incorporation or reduction of molecular oxygen"/>
    <property type="evidence" value="ECO:0007669"/>
    <property type="project" value="InterPro"/>
</dbReference>
<evidence type="ECO:0000256" key="4">
    <source>
        <dbReference type="ARBA" id="ARBA00023004"/>
    </source>
</evidence>
<evidence type="ECO:0000256" key="6">
    <source>
        <dbReference type="SAM" id="MobiDB-lite"/>
    </source>
</evidence>
<proteinExistence type="inferred from homology"/>
<dbReference type="OrthoDB" id="1107410at2759"/>
<evidence type="ECO:0000313" key="7">
    <source>
        <dbReference type="EMBL" id="KAD6119527.1"/>
    </source>
</evidence>
<reference evidence="7 8" key="1">
    <citation type="submission" date="2019-05" db="EMBL/GenBank/DDBJ databases">
        <title>Mikania micrantha, genome provides insights into the molecular mechanism of rapid growth.</title>
        <authorList>
            <person name="Liu B."/>
        </authorList>
    </citation>
    <scope>NUCLEOTIDE SEQUENCE [LARGE SCALE GENOMIC DNA]</scope>
    <source>
        <strain evidence="7">NLD-2019</strain>
        <tissue evidence="7">Leaf</tissue>
    </source>
</reference>
<dbReference type="PANTHER" id="PTHR47955:SF15">
    <property type="entry name" value="CYTOCHROME P450 71A2-LIKE"/>
    <property type="match status" value="1"/>
</dbReference>
<keyword evidence="5" id="KW-0503">Monooxygenase</keyword>
<comment type="similarity">
    <text evidence="1">Belongs to the cytochrome P450 family.</text>
</comment>
<dbReference type="PANTHER" id="PTHR47955">
    <property type="entry name" value="CYTOCHROME P450 FAMILY 71 PROTEIN"/>
    <property type="match status" value="1"/>
</dbReference>
<comment type="caution">
    <text evidence="7">The sequence shown here is derived from an EMBL/GenBank/DDBJ whole genome shotgun (WGS) entry which is preliminary data.</text>
</comment>
<gene>
    <name evidence="7" type="ORF">E3N88_10798</name>
</gene>
<keyword evidence="3" id="KW-0479">Metal-binding</keyword>
<feature type="compositionally biased region" description="Polar residues" evidence="6">
    <location>
        <begin position="1"/>
        <end position="11"/>
    </location>
</feature>
<dbReference type="InterPro" id="IPR001128">
    <property type="entry name" value="Cyt_P450"/>
</dbReference>
<dbReference type="GO" id="GO:0005506">
    <property type="term" value="F:iron ion binding"/>
    <property type="evidence" value="ECO:0007669"/>
    <property type="project" value="InterPro"/>
</dbReference>
<accession>A0A5N6PDW5</accession>
<dbReference type="Gene3D" id="1.10.630.10">
    <property type="entry name" value="Cytochrome P450"/>
    <property type="match status" value="2"/>
</dbReference>
<protein>
    <recommendedName>
        <fullName evidence="9">Cytochrome P450</fullName>
    </recommendedName>
</protein>
<keyword evidence="8" id="KW-1185">Reference proteome</keyword>
<keyword evidence="5" id="KW-0560">Oxidoreductase</keyword>
<sequence>MQKPTTISTKAAINRKPSPTRFQPTPHLANHGSDLWSTHDDSPWHHPTRPQLNIPTRIFYGNKDIAFSQYGEYWRQIKSIAVLQYLLSNKRVQSYQHVRFDEMCRMMNKILGANGVIEEHLNEKQVGDEDRDHVDILLEFQRDNLKSFRLERDMVKAIIMDLFTAGTDTTFTSLDWAITRDPSKWEEPEEFRPERFLNSPIDYKGFHFELIPFGAGRRGRPGIEFAMNVNKLVLANLVYKFDLELVGEEGFDMNETNGITVHKKLPILVSATTRFK</sequence>
<evidence type="ECO:0000256" key="1">
    <source>
        <dbReference type="ARBA" id="ARBA00010617"/>
    </source>
</evidence>
<organism evidence="7 8">
    <name type="scientific">Mikania micrantha</name>
    <name type="common">bitter vine</name>
    <dbReference type="NCBI Taxonomy" id="192012"/>
    <lineage>
        <taxon>Eukaryota</taxon>
        <taxon>Viridiplantae</taxon>
        <taxon>Streptophyta</taxon>
        <taxon>Embryophyta</taxon>
        <taxon>Tracheophyta</taxon>
        <taxon>Spermatophyta</taxon>
        <taxon>Magnoliopsida</taxon>
        <taxon>eudicotyledons</taxon>
        <taxon>Gunneridae</taxon>
        <taxon>Pentapetalae</taxon>
        <taxon>asterids</taxon>
        <taxon>campanulids</taxon>
        <taxon>Asterales</taxon>
        <taxon>Asteraceae</taxon>
        <taxon>Asteroideae</taxon>
        <taxon>Heliantheae alliance</taxon>
        <taxon>Eupatorieae</taxon>
        <taxon>Mikania</taxon>
    </lineage>
</organism>
<dbReference type="EMBL" id="SZYD01000005">
    <property type="protein sequence ID" value="KAD6119527.1"/>
    <property type="molecule type" value="Genomic_DNA"/>
</dbReference>
<keyword evidence="2" id="KW-0349">Heme</keyword>